<organism evidence="1">
    <name type="scientific">Thermus thermophilus (strain ATCC 27634 / DSM 579 / HB8)</name>
    <dbReference type="NCBI Taxonomy" id="300852"/>
    <lineage>
        <taxon>Bacteria</taxon>
        <taxon>Thermotogati</taxon>
        <taxon>Deinococcota</taxon>
        <taxon>Deinococci</taxon>
        <taxon>Thermales</taxon>
        <taxon>Thermaceae</taxon>
        <taxon>Thermus</taxon>
    </lineage>
</organism>
<dbReference type="SUPFAM" id="SSF53850">
    <property type="entry name" value="Periplasmic binding protein-like II"/>
    <property type="match status" value="1"/>
</dbReference>
<sequence length="138" mass="15218">MALAPALAQGITLQYWHINTEAFGLPAVRELIREFERRNPGIKVEERYQPNAYTGLLQNLQAALAAGNPPDVAQIGYLYTRYVAENLPFVPADELDRRYTGGRVLGRYAPNIRALGLVEGRMVGVPYSSSSGGASWRP</sequence>
<name>G9MB81_THET8</name>
<dbReference type="AlphaFoldDB" id="G9MB81"/>
<gene>
    <name evidence="1" type="primary">TTHV028</name>
</gene>
<proteinExistence type="predicted"/>
<dbReference type="Gene3D" id="3.40.190.10">
    <property type="entry name" value="Periplasmic binding protein-like II"/>
    <property type="match status" value="1"/>
</dbReference>
<dbReference type="InterPro" id="IPR006059">
    <property type="entry name" value="SBP"/>
</dbReference>
<accession>G9MB81</accession>
<geneLocation type="plasmid" evidence="1">
    <name>pVV8</name>
</geneLocation>
<evidence type="ECO:0000313" key="1">
    <source>
        <dbReference type="EMBL" id="BAL42543.1"/>
    </source>
</evidence>
<protein>
    <submittedName>
        <fullName evidence="1">Extracellular solute-binding protein</fullName>
    </submittedName>
</protein>
<dbReference type="Pfam" id="PF01547">
    <property type="entry name" value="SBP_bac_1"/>
    <property type="match status" value="1"/>
</dbReference>
<dbReference type="EMBL" id="AB677526">
    <property type="protein sequence ID" value="BAL42543.1"/>
    <property type="molecule type" value="Genomic_DNA"/>
</dbReference>
<reference evidence="1" key="1">
    <citation type="journal article" date="2012" name="Extremophiles">
        <title>The third plasmid pVV8 from Thermus thermophilus HB8: isolation, characterization, and sequence determination.</title>
        <authorList>
            <person name="Ohtani N."/>
            <person name="Tomita M."/>
            <person name="Itaya M."/>
        </authorList>
    </citation>
    <scope>NUCLEOTIDE SEQUENCE</scope>
    <source>
        <strain evidence="1">HB8</strain>
    </source>
</reference>
<keyword evidence="1" id="KW-0614">Plasmid</keyword>